<name>A0A839QDC1_MYCIR</name>
<protein>
    <submittedName>
        <fullName evidence="2">Pimeloyl-ACP methyl ester carboxylesterase</fullName>
    </submittedName>
</protein>
<reference evidence="2 3" key="1">
    <citation type="submission" date="2020-08" db="EMBL/GenBank/DDBJ databases">
        <title>The Agave Microbiome: Exploring the role of microbial communities in plant adaptations to desert environments.</title>
        <authorList>
            <person name="Partida-Martinez L.P."/>
        </authorList>
    </citation>
    <scope>NUCLEOTIDE SEQUENCE [LARGE SCALE GENOMIC DNA]</scope>
    <source>
        <strain evidence="2 3">AT2.18</strain>
    </source>
</reference>
<sequence length="297" mass="32205">MGIRDGGFKSAHDRRSYLAVYDDVRRLSPQPDAVHDVPTDFGLVRVYQHGPDGGVPLVLIHGFFLTSAMWCEQIVGLADDFTIYTLDMPGQPGASMQSKALFSPRDCARCVDTVLQNLGLRNVHLVAHSYGGWLATHTAATAPGRLSTLTLIDPAHTLVRLSFTFWKNLALLLARPSSTRAQCGAQWVTGGPQPGSAIDELTRLFLAGFAHFGPPRRTAPLVFASDDVLRSVKLPAQVLLAGNTIHNSAEAINRIRSVVPTWRYRLWPVASHSLPAVAPSEVNACIRDFVVTHAAGA</sequence>
<evidence type="ECO:0000259" key="1">
    <source>
        <dbReference type="Pfam" id="PF00561"/>
    </source>
</evidence>
<evidence type="ECO:0000313" key="2">
    <source>
        <dbReference type="EMBL" id="MBB2992784.1"/>
    </source>
</evidence>
<dbReference type="InterPro" id="IPR029058">
    <property type="entry name" value="AB_hydrolase_fold"/>
</dbReference>
<dbReference type="SUPFAM" id="SSF53474">
    <property type="entry name" value="alpha/beta-Hydrolases"/>
    <property type="match status" value="1"/>
</dbReference>
<dbReference type="InterPro" id="IPR050266">
    <property type="entry name" value="AB_hydrolase_sf"/>
</dbReference>
<organism evidence="2 3">
    <name type="scientific">Mycolicibacterium iranicum</name>
    <name type="common">Mycobacterium iranicum</name>
    <dbReference type="NCBI Taxonomy" id="912594"/>
    <lineage>
        <taxon>Bacteria</taxon>
        <taxon>Bacillati</taxon>
        <taxon>Actinomycetota</taxon>
        <taxon>Actinomycetes</taxon>
        <taxon>Mycobacteriales</taxon>
        <taxon>Mycobacteriaceae</taxon>
        <taxon>Mycolicibacterium</taxon>
    </lineage>
</organism>
<dbReference type="Pfam" id="PF00561">
    <property type="entry name" value="Abhydrolase_1"/>
    <property type="match status" value="1"/>
</dbReference>
<proteinExistence type="predicted"/>
<dbReference type="PANTHER" id="PTHR43798:SF5">
    <property type="entry name" value="MONOACYLGLYCEROL LIPASE ABHD6"/>
    <property type="match status" value="1"/>
</dbReference>
<dbReference type="Proteomes" id="UP000550501">
    <property type="component" value="Unassembled WGS sequence"/>
</dbReference>
<dbReference type="InterPro" id="IPR000073">
    <property type="entry name" value="AB_hydrolase_1"/>
</dbReference>
<keyword evidence="3" id="KW-1185">Reference proteome</keyword>
<comment type="caution">
    <text evidence="2">The sequence shown here is derived from an EMBL/GenBank/DDBJ whole genome shotgun (WGS) entry which is preliminary data.</text>
</comment>
<dbReference type="AlphaFoldDB" id="A0A839QDC1"/>
<evidence type="ECO:0000313" key="3">
    <source>
        <dbReference type="Proteomes" id="UP000550501"/>
    </source>
</evidence>
<dbReference type="RefSeq" id="WP_183471827.1">
    <property type="nucleotide sequence ID" value="NZ_JACHVU010000011.1"/>
</dbReference>
<dbReference type="PANTHER" id="PTHR43798">
    <property type="entry name" value="MONOACYLGLYCEROL LIPASE"/>
    <property type="match status" value="1"/>
</dbReference>
<feature type="domain" description="AB hydrolase-1" evidence="1">
    <location>
        <begin position="56"/>
        <end position="160"/>
    </location>
</feature>
<dbReference type="GO" id="GO:0016020">
    <property type="term" value="C:membrane"/>
    <property type="evidence" value="ECO:0007669"/>
    <property type="project" value="TreeGrafter"/>
</dbReference>
<dbReference type="EMBL" id="JACHVU010000011">
    <property type="protein sequence ID" value="MBB2992784.1"/>
    <property type="molecule type" value="Genomic_DNA"/>
</dbReference>
<accession>A0A839QDC1</accession>
<dbReference type="GO" id="GO:0047372">
    <property type="term" value="F:monoacylglycerol lipase activity"/>
    <property type="evidence" value="ECO:0007669"/>
    <property type="project" value="TreeGrafter"/>
</dbReference>
<gene>
    <name evidence="2" type="ORF">FHR72_004288</name>
</gene>
<dbReference type="Gene3D" id="3.40.50.1820">
    <property type="entry name" value="alpha/beta hydrolase"/>
    <property type="match status" value="1"/>
</dbReference>
<dbReference type="GO" id="GO:0046464">
    <property type="term" value="P:acylglycerol catabolic process"/>
    <property type="evidence" value="ECO:0007669"/>
    <property type="project" value="TreeGrafter"/>
</dbReference>